<dbReference type="PROSITE" id="PS50103">
    <property type="entry name" value="ZF_C3H1"/>
    <property type="match status" value="1"/>
</dbReference>
<keyword evidence="1 4" id="KW-0479">Metal-binding</keyword>
<evidence type="ECO:0000313" key="9">
    <source>
        <dbReference type="Proteomes" id="UP000245207"/>
    </source>
</evidence>
<evidence type="ECO:0000256" key="4">
    <source>
        <dbReference type="PROSITE-ProRule" id="PRU00723"/>
    </source>
</evidence>
<dbReference type="InterPro" id="IPR036855">
    <property type="entry name" value="Znf_CCCH_sf"/>
</dbReference>
<dbReference type="EMBL" id="PKPP01001030">
    <property type="protein sequence ID" value="PWA86334.1"/>
    <property type="molecule type" value="Genomic_DNA"/>
</dbReference>
<evidence type="ECO:0000256" key="6">
    <source>
        <dbReference type="SAM" id="Phobius"/>
    </source>
</evidence>
<feature type="compositionally biased region" description="Low complexity" evidence="5">
    <location>
        <begin position="64"/>
        <end position="87"/>
    </location>
</feature>
<evidence type="ECO:0000256" key="1">
    <source>
        <dbReference type="ARBA" id="ARBA00022723"/>
    </source>
</evidence>
<dbReference type="OrthoDB" id="2014701at2759"/>
<dbReference type="Gene3D" id="4.10.1000.10">
    <property type="entry name" value="Zinc finger, CCCH-type"/>
    <property type="match status" value="1"/>
</dbReference>
<keyword evidence="3 4" id="KW-0862">Zinc</keyword>
<feature type="zinc finger region" description="C3H1-type" evidence="4">
    <location>
        <begin position="27"/>
        <end position="54"/>
    </location>
</feature>
<dbReference type="InterPro" id="IPR057713">
    <property type="entry name" value="DUF7953"/>
</dbReference>
<dbReference type="PANTHER" id="PTHR33780:SF3">
    <property type="entry name" value="EXPRESSED PROTEIN"/>
    <property type="match status" value="1"/>
</dbReference>
<dbReference type="PANTHER" id="PTHR33780">
    <property type="entry name" value="EXPRESSED PROTEIN"/>
    <property type="match status" value="1"/>
</dbReference>
<sequence>MVSQVLIAETSNANRGQESRTTRDTRTNSPDVCRNFSRGFCRWGNVCRFIHDSNRVGSNSGTQNNSRLNNSRQNNNSNNASRTQFGTSFGTGFGVQTTNSGQPTLMALLQAQQQLINQLSQAQLHSNLTQQATHLGQRTHPPGFGPVATSQLTNTGVGVMGIPHNISSLSPQQQALLTQAVYGSGSQATLHVASVCSAVDEASAYCLGVTLSFRQAISEPLELIAIKELLLSAVVTLESLEIYTTHEWITSSPTVYFLCDKENKTVLPDVKKTKTVYTFRAEESFQPLTDFTSKKCKRCGFYEEDRLKSDDVFDEWEFCPSDFKSSDEDRLKSDDVFDEWEFCPSDFKSSDGRYIRTKAKEFNATFVCHKCVDGMNSDTSLDEKDNRMHWSVIIIGLSVVASTVLFIVGLVVAYKYWQKRKRQHEQARFMKLFEDTDDIEDELGLVNDLYAATSMVPP</sequence>
<reference evidence="8 9" key="1">
    <citation type="journal article" date="2018" name="Mol. Plant">
        <title>The genome of Artemisia annua provides insight into the evolution of Asteraceae family and artemisinin biosynthesis.</title>
        <authorList>
            <person name="Shen Q."/>
            <person name="Zhang L."/>
            <person name="Liao Z."/>
            <person name="Wang S."/>
            <person name="Yan T."/>
            <person name="Shi P."/>
            <person name="Liu M."/>
            <person name="Fu X."/>
            <person name="Pan Q."/>
            <person name="Wang Y."/>
            <person name="Lv Z."/>
            <person name="Lu X."/>
            <person name="Zhang F."/>
            <person name="Jiang W."/>
            <person name="Ma Y."/>
            <person name="Chen M."/>
            <person name="Hao X."/>
            <person name="Li L."/>
            <person name="Tang Y."/>
            <person name="Lv G."/>
            <person name="Zhou Y."/>
            <person name="Sun X."/>
            <person name="Brodelius P.E."/>
            <person name="Rose J.K.C."/>
            <person name="Tang K."/>
        </authorList>
    </citation>
    <scope>NUCLEOTIDE SEQUENCE [LARGE SCALE GENOMIC DNA]</scope>
    <source>
        <strain evidence="9">cv. Huhao1</strain>
        <tissue evidence="8">Leaf</tissue>
    </source>
</reference>
<name>A0A2U1PKP4_ARTAN</name>
<dbReference type="GO" id="GO:0008270">
    <property type="term" value="F:zinc ion binding"/>
    <property type="evidence" value="ECO:0007669"/>
    <property type="project" value="UniProtKB-KW"/>
</dbReference>
<evidence type="ECO:0000256" key="3">
    <source>
        <dbReference type="ARBA" id="ARBA00022833"/>
    </source>
</evidence>
<feature type="region of interest" description="Disordered" evidence="5">
    <location>
        <begin position="1"/>
        <end position="31"/>
    </location>
</feature>
<dbReference type="Proteomes" id="UP000245207">
    <property type="component" value="Unassembled WGS sequence"/>
</dbReference>
<dbReference type="SUPFAM" id="SSF90229">
    <property type="entry name" value="CCCH zinc finger"/>
    <property type="match status" value="1"/>
</dbReference>
<organism evidence="8 9">
    <name type="scientific">Artemisia annua</name>
    <name type="common">Sweet wormwood</name>
    <dbReference type="NCBI Taxonomy" id="35608"/>
    <lineage>
        <taxon>Eukaryota</taxon>
        <taxon>Viridiplantae</taxon>
        <taxon>Streptophyta</taxon>
        <taxon>Embryophyta</taxon>
        <taxon>Tracheophyta</taxon>
        <taxon>Spermatophyta</taxon>
        <taxon>Magnoliopsida</taxon>
        <taxon>eudicotyledons</taxon>
        <taxon>Gunneridae</taxon>
        <taxon>Pentapetalae</taxon>
        <taxon>asterids</taxon>
        <taxon>campanulids</taxon>
        <taxon>Asterales</taxon>
        <taxon>Asteraceae</taxon>
        <taxon>Asteroideae</taxon>
        <taxon>Anthemideae</taxon>
        <taxon>Artemisiinae</taxon>
        <taxon>Artemisia</taxon>
    </lineage>
</organism>
<evidence type="ECO:0000256" key="2">
    <source>
        <dbReference type="ARBA" id="ARBA00022771"/>
    </source>
</evidence>
<keyword evidence="6" id="KW-0812">Transmembrane</keyword>
<gene>
    <name evidence="8" type="ORF">CTI12_AA146430</name>
</gene>
<accession>A0A2U1PKP4</accession>
<evidence type="ECO:0000256" key="5">
    <source>
        <dbReference type="SAM" id="MobiDB-lite"/>
    </source>
</evidence>
<proteinExistence type="predicted"/>
<evidence type="ECO:0000259" key="7">
    <source>
        <dbReference type="PROSITE" id="PS50103"/>
    </source>
</evidence>
<keyword evidence="6" id="KW-0472">Membrane</keyword>
<dbReference type="InterPro" id="IPR000571">
    <property type="entry name" value="Znf_CCCH"/>
</dbReference>
<keyword evidence="2 4" id="KW-0863">Zinc-finger</keyword>
<dbReference type="Pfam" id="PF25829">
    <property type="entry name" value="DUF7953"/>
    <property type="match status" value="1"/>
</dbReference>
<feature type="region of interest" description="Disordered" evidence="5">
    <location>
        <begin position="54"/>
        <end position="87"/>
    </location>
</feature>
<feature type="domain" description="C3H1-type" evidence="7">
    <location>
        <begin position="27"/>
        <end position="54"/>
    </location>
</feature>
<comment type="caution">
    <text evidence="8">The sequence shown here is derived from an EMBL/GenBank/DDBJ whole genome shotgun (WGS) entry which is preliminary data.</text>
</comment>
<keyword evidence="9" id="KW-1185">Reference proteome</keyword>
<protein>
    <recommendedName>
        <fullName evidence="7">C3H1-type domain-containing protein</fullName>
    </recommendedName>
</protein>
<feature type="compositionally biased region" description="Polar residues" evidence="5">
    <location>
        <begin position="1"/>
        <end position="16"/>
    </location>
</feature>
<keyword evidence="6" id="KW-1133">Transmembrane helix</keyword>
<dbReference type="AlphaFoldDB" id="A0A2U1PKP4"/>
<evidence type="ECO:0000313" key="8">
    <source>
        <dbReference type="EMBL" id="PWA86334.1"/>
    </source>
</evidence>
<dbReference type="STRING" id="35608.A0A2U1PKP4"/>
<feature type="compositionally biased region" description="Basic and acidic residues" evidence="5">
    <location>
        <begin position="17"/>
        <end position="26"/>
    </location>
</feature>
<feature type="transmembrane region" description="Helical" evidence="6">
    <location>
        <begin position="390"/>
        <end position="414"/>
    </location>
</feature>